<dbReference type="Proteomes" id="UP001174909">
    <property type="component" value="Unassembled WGS sequence"/>
</dbReference>
<keyword evidence="3" id="KW-0378">Hydrolase</keyword>
<organism evidence="3 4">
    <name type="scientific">Geodia barretti</name>
    <name type="common">Barrett's horny sponge</name>
    <dbReference type="NCBI Taxonomy" id="519541"/>
    <lineage>
        <taxon>Eukaryota</taxon>
        <taxon>Metazoa</taxon>
        <taxon>Porifera</taxon>
        <taxon>Demospongiae</taxon>
        <taxon>Heteroscleromorpha</taxon>
        <taxon>Tetractinellida</taxon>
        <taxon>Astrophorina</taxon>
        <taxon>Geodiidae</taxon>
        <taxon>Geodia</taxon>
    </lineage>
</organism>
<keyword evidence="4" id="KW-1185">Reference proteome</keyword>
<sequence>MSLVKKAGSCARRQDPTILRGTSTYVPLQQRDLREFKMDSILVGGKKSNYCENCNAIADTGTSLLAGPADMVTELNKQLGAFEIPIVHEWVFTCDELSKLPNVAFVLNGDTFELTPNEYVLKVRRKKRQSFPFSSSFSIFRYKRELNRYVLVDS</sequence>
<evidence type="ECO:0000256" key="1">
    <source>
        <dbReference type="ARBA" id="ARBA00007447"/>
    </source>
</evidence>
<reference evidence="3" key="1">
    <citation type="submission" date="2023-03" db="EMBL/GenBank/DDBJ databases">
        <authorList>
            <person name="Steffen K."/>
            <person name="Cardenas P."/>
        </authorList>
    </citation>
    <scope>NUCLEOTIDE SEQUENCE</scope>
</reference>
<dbReference type="Pfam" id="PF00026">
    <property type="entry name" value="Asp"/>
    <property type="match status" value="1"/>
</dbReference>
<accession>A0AA35T8C4</accession>
<dbReference type="InterPro" id="IPR033121">
    <property type="entry name" value="PEPTIDASE_A1"/>
</dbReference>
<name>A0AA35T8C4_GEOBA</name>
<feature type="domain" description="Peptidase A1" evidence="2">
    <location>
        <begin position="1"/>
        <end position="154"/>
    </location>
</feature>
<dbReference type="Gene3D" id="2.40.70.10">
    <property type="entry name" value="Acid Proteases"/>
    <property type="match status" value="1"/>
</dbReference>
<dbReference type="GO" id="GO:0006508">
    <property type="term" value="P:proteolysis"/>
    <property type="evidence" value="ECO:0007669"/>
    <property type="project" value="UniProtKB-KW"/>
</dbReference>
<evidence type="ECO:0000313" key="3">
    <source>
        <dbReference type="EMBL" id="CAI8042216.1"/>
    </source>
</evidence>
<evidence type="ECO:0000259" key="2">
    <source>
        <dbReference type="PROSITE" id="PS51767"/>
    </source>
</evidence>
<dbReference type="GO" id="GO:0004190">
    <property type="term" value="F:aspartic-type endopeptidase activity"/>
    <property type="evidence" value="ECO:0007669"/>
    <property type="project" value="InterPro"/>
</dbReference>
<comment type="similarity">
    <text evidence="1">Belongs to the peptidase A1 family.</text>
</comment>
<dbReference type="SUPFAM" id="SSF50630">
    <property type="entry name" value="Acid proteases"/>
    <property type="match status" value="1"/>
</dbReference>
<keyword evidence="3" id="KW-0645">Protease</keyword>
<dbReference type="PANTHER" id="PTHR47966">
    <property type="entry name" value="BETA-SITE APP-CLEAVING ENZYME, ISOFORM A-RELATED"/>
    <property type="match status" value="1"/>
</dbReference>
<proteinExistence type="inferred from homology"/>
<comment type="caution">
    <text evidence="3">The sequence shown here is derived from an EMBL/GenBank/DDBJ whole genome shotgun (WGS) entry which is preliminary data.</text>
</comment>
<dbReference type="PANTHER" id="PTHR47966:SF51">
    <property type="entry name" value="BETA-SITE APP-CLEAVING ENZYME, ISOFORM A-RELATED"/>
    <property type="match status" value="1"/>
</dbReference>
<gene>
    <name evidence="3" type="ORF">GBAR_LOCUS23447</name>
</gene>
<dbReference type="AlphaFoldDB" id="A0AA35T8C4"/>
<protein>
    <submittedName>
        <fullName evidence="3">Lysosomal aspartic protease</fullName>
    </submittedName>
</protein>
<dbReference type="PROSITE" id="PS51767">
    <property type="entry name" value="PEPTIDASE_A1"/>
    <property type="match status" value="1"/>
</dbReference>
<dbReference type="InterPro" id="IPR021109">
    <property type="entry name" value="Peptidase_aspartic_dom_sf"/>
</dbReference>
<dbReference type="InterPro" id="IPR001461">
    <property type="entry name" value="Aspartic_peptidase_A1"/>
</dbReference>
<dbReference type="EMBL" id="CASHTH010003244">
    <property type="protein sequence ID" value="CAI8042216.1"/>
    <property type="molecule type" value="Genomic_DNA"/>
</dbReference>
<dbReference type="InterPro" id="IPR001969">
    <property type="entry name" value="Aspartic_peptidase_AS"/>
</dbReference>
<evidence type="ECO:0000313" key="4">
    <source>
        <dbReference type="Proteomes" id="UP001174909"/>
    </source>
</evidence>
<dbReference type="PROSITE" id="PS00141">
    <property type="entry name" value="ASP_PROTEASE"/>
    <property type="match status" value="1"/>
</dbReference>